<sequence length="205" mass="23476">MKKKKKRMKRNRQIPFIISGLLLISFSFVLSLRALSDQRSPDNAYGQQVASSYSEEEFISRLLPHAQELQAGYGVLPSIIIGQAILESNWGTSQLASHYFNLFGIKAYGDARKVTLDTQEFFNEQWVVIQGDFRVYDSWEESMDDHTKLFINGVDWDPNKYAGVLTATNYQEAAHALQLAGYATDPNYAEKVIHVIETYQLYQYD</sequence>
<dbReference type="Gene3D" id="4.10.80.30">
    <property type="entry name" value="DNA polymerase, domain 6"/>
    <property type="match status" value="1"/>
</dbReference>
<feature type="domain" description="Mannosyl-glycoprotein endo-beta-N-acetylglucosamidase-like" evidence="3">
    <location>
        <begin position="48"/>
        <end position="205"/>
    </location>
</feature>
<dbReference type="Proteomes" id="UP001595969">
    <property type="component" value="Unassembled WGS sequence"/>
</dbReference>
<comment type="similarity">
    <text evidence="1">Belongs to the glycosyl hydrolase 73 family.</text>
</comment>
<dbReference type="Pfam" id="PF01832">
    <property type="entry name" value="Glucosaminidase"/>
    <property type="match status" value="1"/>
</dbReference>
<dbReference type="Gene3D" id="1.10.530.10">
    <property type="match status" value="1"/>
</dbReference>
<dbReference type="InterPro" id="IPR002901">
    <property type="entry name" value="MGlyc_endo_b_GlcNAc-like_dom"/>
</dbReference>
<evidence type="ECO:0000256" key="2">
    <source>
        <dbReference type="ARBA" id="ARBA00022801"/>
    </source>
</evidence>
<organism evidence="4 5">
    <name type="scientific">Enterococcus lemanii</name>
    <dbReference type="NCBI Taxonomy" id="1159752"/>
    <lineage>
        <taxon>Bacteria</taxon>
        <taxon>Bacillati</taxon>
        <taxon>Bacillota</taxon>
        <taxon>Bacilli</taxon>
        <taxon>Lactobacillales</taxon>
        <taxon>Enterococcaceae</taxon>
        <taxon>Enterococcus</taxon>
    </lineage>
</organism>
<dbReference type="GO" id="GO:0016787">
    <property type="term" value="F:hydrolase activity"/>
    <property type="evidence" value="ECO:0007669"/>
    <property type="project" value="UniProtKB-KW"/>
</dbReference>
<dbReference type="EMBL" id="JBHSGS010000063">
    <property type="protein sequence ID" value="MFC4720477.1"/>
    <property type="molecule type" value="Genomic_DNA"/>
</dbReference>
<evidence type="ECO:0000313" key="5">
    <source>
        <dbReference type="Proteomes" id="UP001595969"/>
    </source>
</evidence>
<dbReference type="SMART" id="SM00047">
    <property type="entry name" value="LYZ2"/>
    <property type="match status" value="1"/>
</dbReference>
<accession>A0ABV9MWZ0</accession>
<name>A0ABV9MWZ0_9ENTE</name>
<keyword evidence="5" id="KW-1185">Reference proteome</keyword>
<evidence type="ECO:0000259" key="3">
    <source>
        <dbReference type="SMART" id="SM00047"/>
    </source>
</evidence>
<dbReference type="RefSeq" id="WP_204652748.1">
    <property type="nucleotide sequence ID" value="NZ_JAFBFD010000001.1"/>
</dbReference>
<reference evidence="5" key="1">
    <citation type="journal article" date="2019" name="Int. J. Syst. Evol. Microbiol.">
        <title>The Global Catalogue of Microorganisms (GCM) 10K type strain sequencing project: providing services to taxonomists for standard genome sequencing and annotation.</title>
        <authorList>
            <consortium name="The Broad Institute Genomics Platform"/>
            <consortium name="The Broad Institute Genome Sequencing Center for Infectious Disease"/>
            <person name="Wu L."/>
            <person name="Ma J."/>
        </authorList>
    </citation>
    <scope>NUCLEOTIDE SEQUENCE [LARGE SCALE GENOMIC DNA]</scope>
    <source>
        <strain evidence="5">CGMCC 1.19032</strain>
    </source>
</reference>
<protein>
    <submittedName>
        <fullName evidence="4">Glycoside hydrolase family 73 protein</fullName>
    </submittedName>
</protein>
<keyword evidence="2 4" id="KW-0378">Hydrolase</keyword>
<comment type="caution">
    <text evidence="4">The sequence shown here is derived from an EMBL/GenBank/DDBJ whole genome shotgun (WGS) entry which is preliminary data.</text>
</comment>
<dbReference type="InterPro" id="IPR051056">
    <property type="entry name" value="Glycosyl_Hydrolase_73"/>
</dbReference>
<gene>
    <name evidence="4" type="ORF">ACFO5I_12155</name>
</gene>
<proteinExistence type="inferred from homology"/>
<dbReference type="PRINTS" id="PR01002">
    <property type="entry name" value="FLGFLGJ"/>
</dbReference>
<evidence type="ECO:0000256" key="1">
    <source>
        <dbReference type="ARBA" id="ARBA00010266"/>
    </source>
</evidence>
<dbReference type="PANTHER" id="PTHR33308:SF10">
    <property type="entry name" value="EXO-GLUCOSAMINIDASE LYTG"/>
    <property type="match status" value="1"/>
</dbReference>
<evidence type="ECO:0000313" key="4">
    <source>
        <dbReference type="EMBL" id="MFC4720477.1"/>
    </source>
</evidence>
<dbReference type="PANTHER" id="PTHR33308">
    <property type="entry name" value="PEPTIDOGLYCAN HYDROLASE FLGJ"/>
    <property type="match status" value="1"/>
</dbReference>